<keyword evidence="1" id="KW-1133">Transmembrane helix</keyword>
<evidence type="ECO:0000313" key="3">
    <source>
        <dbReference type="Proteomes" id="UP000230069"/>
    </source>
</evidence>
<dbReference type="EMBL" id="KZ305043">
    <property type="protein sequence ID" value="PIA39715.1"/>
    <property type="molecule type" value="Genomic_DNA"/>
</dbReference>
<proteinExistence type="predicted"/>
<organism evidence="2 3">
    <name type="scientific">Aquilegia coerulea</name>
    <name type="common">Rocky mountain columbine</name>
    <dbReference type="NCBI Taxonomy" id="218851"/>
    <lineage>
        <taxon>Eukaryota</taxon>
        <taxon>Viridiplantae</taxon>
        <taxon>Streptophyta</taxon>
        <taxon>Embryophyta</taxon>
        <taxon>Tracheophyta</taxon>
        <taxon>Spermatophyta</taxon>
        <taxon>Magnoliopsida</taxon>
        <taxon>Ranunculales</taxon>
        <taxon>Ranunculaceae</taxon>
        <taxon>Thalictroideae</taxon>
        <taxon>Aquilegia</taxon>
    </lineage>
</organism>
<reference evidence="2 3" key="1">
    <citation type="submission" date="2017-09" db="EMBL/GenBank/DDBJ databases">
        <title>WGS assembly of Aquilegia coerulea Goldsmith.</title>
        <authorList>
            <person name="Hodges S."/>
            <person name="Kramer E."/>
            <person name="Nordborg M."/>
            <person name="Tomkins J."/>
            <person name="Borevitz J."/>
            <person name="Derieg N."/>
            <person name="Yan J."/>
            <person name="Mihaltcheva S."/>
            <person name="Hayes R.D."/>
            <person name="Rokhsar D."/>
        </authorList>
    </citation>
    <scope>NUCLEOTIDE SEQUENCE [LARGE SCALE GENOMIC DNA]</scope>
    <source>
        <strain evidence="3">cv. Goldsmith</strain>
    </source>
</reference>
<evidence type="ECO:0000313" key="2">
    <source>
        <dbReference type="EMBL" id="PIA39715.1"/>
    </source>
</evidence>
<protein>
    <submittedName>
        <fullName evidence="2">Uncharacterized protein</fullName>
    </submittedName>
</protein>
<gene>
    <name evidence="2" type="ORF">AQUCO_02600279v1</name>
</gene>
<sequence>MRYNDECALKNGIQKSESSCGSALRSKPASTPFFSLFLKYLAECILRIIAKNSSTSASVIDVVLVAFLPLPSYNFFVLLP</sequence>
<dbReference type="AlphaFoldDB" id="A0A2G5D862"/>
<accession>A0A2G5D862</accession>
<feature type="transmembrane region" description="Helical" evidence="1">
    <location>
        <begin position="62"/>
        <end position="79"/>
    </location>
</feature>
<dbReference type="InParanoid" id="A0A2G5D862"/>
<keyword evidence="1" id="KW-0812">Transmembrane</keyword>
<evidence type="ECO:0000256" key="1">
    <source>
        <dbReference type="SAM" id="Phobius"/>
    </source>
</evidence>
<keyword evidence="1" id="KW-0472">Membrane</keyword>
<dbReference type="Proteomes" id="UP000230069">
    <property type="component" value="Unassembled WGS sequence"/>
</dbReference>
<name>A0A2G5D862_AQUCA</name>
<keyword evidence="3" id="KW-1185">Reference proteome</keyword>